<evidence type="ECO:0000313" key="1">
    <source>
        <dbReference type="EMBL" id="KAK0435196.1"/>
    </source>
</evidence>
<protein>
    <submittedName>
        <fullName evidence="1">Uncharacterized protein</fullName>
    </submittedName>
</protein>
<organism evidence="1 2">
    <name type="scientific">Armillaria borealis</name>
    <dbReference type="NCBI Taxonomy" id="47425"/>
    <lineage>
        <taxon>Eukaryota</taxon>
        <taxon>Fungi</taxon>
        <taxon>Dikarya</taxon>
        <taxon>Basidiomycota</taxon>
        <taxon>Agaricomycotina</taxon>
        <taxon>Agaricomycetes</taxon>
        <taxon>Agaricomycetidae</taxon>
        <taxon>Agaricales</taxon>
        <taxon>Marasmiineae</taxon>
        <taxon>Physalacriaceae</taxon>
        <taxon>Armillaria</taxon>
    </lineage>
</organism>
<dbReference type="AlphaFoldDB" id="A0AA39MHM2"/>
<gene>
    <name evidence="1" type="ORF">EV421DRAFT_1255116</name>
</gene>
<keyword evidence="2" id="KW-1185">Reference proteome</keyword>
<name>A0AA39MHM2_9AGAR</name>
<dbReference type="EMBL" id="JAUEPT010000065">
    <property type="protein sequence ID" value="KAK0435196.1"/>
    <property type="molecule type" value="Genomic_DNA"/>
</dbReference>
<accession>A0AA39MHM2</accession>
<comment type="caution">
    <text evidence="1">The sequence shown here is derived from an EMBL/GenBank/DDBJ whole genome shotgun (WGS) entry which is preliminary data.</text>
</comment>
<reference evidence="1" key="1">
    <citation type="submission" date="2023-06" db="EMBL/GenBank/DDBJ databases">
        <authorList>
            <consortium name="Lawrence Berkeley National Laboratory"/>
            <person name="Ahrendt S."/>
            <person name="Sahu N."/>
            <person name="Indic B."/>
            <person name="Wong-Bajracharya J."/>
            <person name="Merenyi Z."/>
            <person name="Ke H.-M."/>
            <person name="Monk M."/>
            <person name="Kocsube S."/>
            <person name="Drula E."/>
            <person name="Lipzen A."/>
            <person name="Balint B."/>
            <person name="Henrissat B."/>
            <person name="Andreopoulos B."/>
            <person name="Martin F.M."/>
            <person name="Harder C.B."/>
            <person name="Rigling D."/>
            <person name="Ford K.L."/>
            <person name="Foster G.D."/>
            <person name="Pangilinan J."/>
            <person name="Papanicolaou A."/>
            <person name="Barry K."/>
            <person name="LaButti K."/>
            <person name="Viragh M."/>
            <person name="Koriabine M."/>
            <person name="Yan M."/>
            <person name="Riley R."/>
            <person name="Champramary S."/>
            <person name="Plett K.L."/>
            <person name="Tsai I.J."/>
            <person name="Slot J."/>
            <person name="Sipos G."/>
            <person name="Plett J."/>
            <person name="Nagy L.G."/>
            <person name="Grigoriev I.V."/>
        </authorList>
    </citation>
    <scope>NUCLEOTIDE SEQUENCE</scope>
    <source>
        <strain evidence="1">FPL87.14</strain>
    </source>
</reference>
<sequence length="172" mass="20137">MVSEEHRTLARKNVRGYLVFTCCNRRISDRYSAYTVIAVIRRNTRCNLPISFVDYEYTVRLRKISPGYRFATSRVAFECNRAHCVTSRVVFDHNHHLYLDRLGMHAGYSRPDRKRQFPRRSTVTPRARTLHVDGLLKQRDDQDQGVYESGFALRRGVEDMESIYTESDPVTA</sequence>
<dbReference type="Proteomes" id="UP001175226">
    <property type="component" value="Unassembled WGS sequence"/>
</dbReference>
<evidence type="ECO:0000313" key="2">
    <source>
        <dbReference type="Proteomes" id="UP001175226"/>
    </source>
</evidence>
<proteinExistence type="predicted"/>